<keyword evidence="2" id="KW-1185">Reference proteome</keyword>
<protein>
    <recommendedName>
        <fullName evidence="3">Apea-like HEPN domain-containing protein</fullName>
    </recommendedName>
</protein>
<dbReference type="EMBL" id="CP031417">
    <property type="protein sequence ID" value="AXK83285.1"/>
    <property type="molecule type" value="Genomic_DNA"/>
</dbReference>
<accession>A0A346A288</accession>
<sequence>MRIDVSSARFIATAQIEDSGLYDVQCPKGHRSYTILQQQKFELLFDIGACAILDGYFREAVSSFASSLERTFEFFVWAALLATGHVASEVEEFWKSLSKHSERQLGAYALLFFQETYESPPMLTRQNVEFRNQVIHQGRIPTRQEAIDFGNEVLAIVRRVIATGRERHKNGIELMIGRHVIAARQRAVSDRALAVSHMPTIIGIGIEDKDHHLRSLEEALQKLTMWNWKL</sequence>
<organism evidence="1 2">
    <name type="scientific">Pseudolabrys taiwanensis</name>
    <dbReference type="NCBI Taxonomy" id="331696"/>
    <lineage>
        <taxon>Bacteria</taxon>
        <taxon>Pseudomonadati</taxon>
        <taxon>Pseudomonadota</taxon>
        <taxon>Alphaproteobacteria</taxon>
        <taxon>Hyphomicrobiales</taxon>
        <taxon>Xanthobacteraceae</taxon>
        <taxon>Pseudolabrys</taxon>
    </lineage>
</organism>
<dbReference type="Proteomes" id="UP000254889">
    <property type="component" value="Chromosome"/>
</dbReference>
<dbReference type="RefSeq" id="WP_115693664.1">
    <property type="nucleotide sequence ID" value="NZ_CP031417.1"/>
</dbReference>
<name>A0A346A288_9HYPH</name>
<dbReference type="KEGG" id="ptaw:DW352_23850"/>
<evidence type="ECO:0000313" key="2">
    <source>
        <dbReference type="Proteomes" id="UP000254889"/>
    </source>
</evidence>
<gene>
    <name evidence="1" type="ORF">DW352_23850</name>
</gene>
<proteinExistence type="predicted"/>
<dbReference type="AlphaFoldDB" id="A0A346A288"/>
<evidence type="ECO:0000313" key="1">
    <source>
        <dbReference type="EMBL" id="AXK83285.1"/>
    </source>
</evidence>
<reference evidence="1 2" key="1">
    <citation type="submission" date="2018-07" db="EMBL/GenBank/DDBJ databases">
        <authorList>
            <person name="Quirk P.G."/>
            <person name="Krulwich T.A."/>
        </authorList>
    </citation>
    <scope>NUCLEOTIDE SEQUENCE [LARGE SCALE GENOMIC DNA]</scope>
    <source>
        <strain evidence="1 2">CC-BB4</strain>
    </source>
</reference>
<evidence type="ECO:0008006" key="3">
    <source>
        <dbReference type="Google" id="ProtNLM"/>
    </source>
</evidence>
<dbReference type="OrthoDB" id="9110500at2"/>